<name>A0A0X8XAQ3_HALHR</name>
<protein>
    <submittedName>
        <fullName evidence="2">Zn-ribbon-containing</fullName>
    </submittedName>
</protein>
<feature type="compositionally biased region" description="Low complexity" evidence="1">
    <location>
        <begin position="1"/>
        <end position="16"/>
    </location>
</feature>
<reference evidence="2" key="1">
    <citation type="submission" date="2016-02" db="EMBL/GenBank/DDBJ databases">
        <title>Halorhodospira halochloris DSM-1059 complete genome, version 2.</title>
        <authorList>
            <person name="Tsukatani Y."/>
        </authorList>
    </citation>
    <scope>NUCLEOTIDE SEQUENCE</scope>
    <source>
        <strain evidence="2">DSM 1059</strain>
    </source>
</reference>
<accession>A0A0X8XAQ3</accession>
<dbReference type="RefSeq" id="WP_096409808.1">
    <property type="nucleotide sequence ID" value="NZ_AP017372.2"/>
</dbReference>
<feature type="region of interest" description="Disordered" evidence="1">
    <location>
        <begin position="136"/>
        <end position="165"/>
    </location>
</feature>
<feature type="region of interest" description="Disordered" evidence="1">
    <location>
        <begin position="1"/>
        <end position="36"/>
    </location>
</feature>
<dbReference type="Proteomes" id="UP000218890">
    <property type="component" value="Chromosome"/>
</dbReference>
<dbReference type="OrthoDB" id="5797390at2"/>
<evidence type="ECO:0000313" key="3">
    <source>
        <dbReference type="Proteomes" id="UP000218890"/>
    </source>
</evidence>
<feature type="compositionally biased region" description="Polar residues" evidence="1">
    <location>
        <begin position="152"/>
        <end position="162"/>
    </location>
</feature>
<dbReference type="Pfam" id="PF05258">
    <property type="entry name" value="DciA"/>
    <property type="match status" value="1"/>
</dbReference>
<dbReference type="InterPro" id="IPR007922">
    <property type="entry name" value="DciA-like"/>
</dbReference>
<proteinExistence type="predicted"/>
<organism evidence="2 3">
    <name type="scientific">Halorhodospira halochloris</name>
    <name type="common">Ectothiorhodospira halochloris</name>
    <dbReference type="NCBI Taxonomy" id="1052"/>
    <lineage>
        <taxon>Bacteria</taxon>
        <taxon>Pseudomonadati</taxon>
        <taxon>Pseudomonadota</taxon>
        <taxon>Gammaproteobacteria</taxon>
        <taxon>Chromatiales</taxon>
        <taxon>Ectothiorhodospiraceae</taxon>
        <taxon>Halorhodospira</taxon>
    </lineage>
</organism>
<sequence length="181" mass="20215">MSKSAGGTARTQTQAAKNSPKPASRPPALTIKPALESRQGKLYRLAPRLNSNPGTLKSLIDHARELDGLRRRMQFALPDEMRGRWHLARLDEEEMVLVAQSGGWATRLRYLSRLLQDTAQRIGAPRPHRVSIRVARESKRRSTLQPPGPISDQASRTLQRAASATADPRLRAAFERLASRR</sequence>
<keyword evidence="3" id="KW-1185">Reference proteome</keyword>
<dbReference type="AlphaFoldDB" id="A0A0X8XAQ3"/>
<dbReference type="KEGG" id="hhk:HH1059_17320"/>
<dbReference type="EMBL" id="AP017372">
    <property type="protein sequence ID" value="BAU58444.1"/>
    <property type="molecule type" value="Genomic_DNA"/>
</dbReference>
<evidence type="ECO:0000256" key="1">
    <source>
        <dbReference type="SAM" id="MobiDB-lite"/>
    </source>
</evidence>
<gene>
    <name evidence="2" type="ORF">HH1059_17320</name>
</gene>
<evidence type="ECO:0000313" key="2">
    <source>
        <dbReference type="EMBL" id="BAU58444.1"/>
    </source>
</evidence>